<dbReference type="GO" id="GO:0005886">
    <property type="term" value="C:plasma membrane"/>
    <property type="evidence" value="ECO:0007669"/>
    <property type="project" value="UniProtKB-SubCell"/>
</dbReference>
<dbReference type="Pfam" id="PF01594">
    <property type="entry name" value="AI-2E_transport"/>
    <property type="match status" value="1"/>
</dbReference>
<keyword evidence="7" id="KW-0472">Membrane</keyword>
<evidence type="ECO:0000256" key="3">
    <source>
        <dbReference type="ARBA" id="ARBA00022448"/>
    </source>
</evidence>
<accession>A0A0K0XXI9</accession>
<organism evidence="8 9">
    <name type="scientific">Wenzhouxiangella marina</name>
    <dbReference type="NCBI Taxonomy" id="1579979"/>
    <lineage>
        <taxon>Bacteria</taxon>
        <taxon>Pseudomonadati</taxon>
        <taxon>Pseudomonadota</taxon>
        <taxon>Gammaproteobacteria</taxon>
        <taxon>Chromatiales</taxon>
        <taxon>Wenzhouxiangellaceae</taxon>
        <taxon>Wenzhouxiangella</taxon>
    </lineage>
</organism>
<evidence type="ECO:0000256" key="2">
    <source>
        <dbReference type="ARBA" id="ARBA00009773"/>
    </source>
</evidence>
<comment type="similarity">
    <text evidence="2">Belongs to the autoinducer-2 exporter (AI-2E) (TC 2.A.86) family.</text>
</comment>
<dbReference type="InterPro" id="IPR002549">
    <property type="entry name" value="AI-2E-like"/>
</dbReference>
<dbReference type="PANTHER" id="PTHR21716">
    <property type="entry name" value="TRANSMEMBRANE PROTEIN"/>
    <property type="match status" value="1"/>
</dbReference>
<dbReference type="GO" id="GO:0055085">
    <property type="term" value="P:transmembrane transport"/>
    <property type="evidence" value="ECO:0007669"/>
    <property type="project" value="TreeGrafter"/>
</dbReference>
<evidence type="ECO:0000256" key="7">
    <source>
        <dbReference type="ARBA" id="ARBA00023136"/>
    </source>
</evidence>
<keyword evidence="4" id="KW-1003">Cell membrane</keyword>
<name>A0A0K0XXI9_9GAMM</name>
<reference evidence="9" key="1">
    <citation type="submission" date="2015-07" db="EMBL/GenBank/DDBJ databases">
        <authorList>
            <person name="Kim K.M."/>
        </authorList>
    </citation>
    <scope>NUCLEOTIDE SEQUENCE [LARGE SCALE GENOMIC DNA]</scope>
    <source>
        <strain evidence="9">KCTC 42284</strain>
    </source>
</reference>
<gene>
    <name evidence="8" type="ORF">WM2015_2025</name>
</gene>
<dbReference type="STRING" id="1579979.WM2015_2025"/>
<evidence type="ECO:0000256" key="1">
    <source>
        <dbReference type="ARBA" id="ARBA00004651"/>
    </source>
</evidence>
<sequence length="392" mass="42845">MIARFTQWYQRHFSDPQVVILSLSLLLGLVAVILFARMLAPVVASLIIAYLLEGAVQRLERFGLPRLMAVISVFSAFVTALLFLLFGLLPMLTRQLAAIVQQLPSYIGQAQAWLATLPERYPQLVAPAETVSAATERAATAAEGLPAEQAERQLALISEEQLSRMLDNMGTELVNYGATLVSFSGVIGLASLLIFLVLMPVLVFFFLKDKRALLDWLRAYMPRDRALVTSVWSEVDAQIGNYVRGKVLEILIVWVVTYLVFMALGLPFAMLLSMLVGFSVIIPYIGAAVVTLPVALVALIAFGIGAEFWYVLIAYAIIQALDGNVLVPILFSEVVNLHPVAIIVAVLVFGGIWGFWGVFFAIPLATLIHAVLRAWPRKSEADDEGEAAQSGA</sequence>
<evidence type="ECO:0000313" key="8">
    <source>
        <dbReference type="EMBL" id="AKS42390.1"/>
    </source>
</evidence>
<proteinExistence type="inferred from homology"/>
<protein>
    <submittedName>
        <fullName evidence="8">Permase</fullName>
    </submittedName>
</protein>
<evidence type="ECO:0000313" key="9">
    <source>
        <dbReference type="Proteomes" id="UP000066624"/>
    </source>
</evidence>
<dbReference type="PANTHER" id="PTHR21716:SF53">
    <property type="entry name" value="PERMEASE PERM-RELATED"/>
    <property type="match status" value="1"/>
</dbReference>
<dbReference type="RefSeq" id="WP_049725958.1">
    <property type="nucleotide sequence ID" value="NZ_CP012154.1"/>
</dbReference>
<evidence type="ECO:0000256" key="4">
    <source>
        <dbReference type="ARBA" id="ARBA00022475"/>
    </source>
</evidence>
<keyword evidence="9" id="KW-1185">Reference proteome</keyword>
<dbReference type="OrthoDB" id="5562213at2"/>
<dbReference type="Proteomes" id="UP000066624">
    <property type="component" value="Chromosome"/>
</dbReference>
<evidence type="ECO:0000256" key="6">
    <source>
        <dbReference type="ARBA" id="ARBA00022989"/>
    </source>
</evidence>
<dbReference type="AlphaFoldDB" id="A0A0K0XXI9"/>
<dbReference type="EMBL" id="CP012154">
    <property type="protein sequence ID" value="AKS42390.1"/>
    <property type="molecule type" value="Genomic_DNA"/>
</dbReference>
<dbReference type="PATRIC" id="fig|1579979.3.peg.2070"/>
<keyword evidence="6" id="KW-1133">Transmembrane helix</keyword>
<evidence type="ECO:0000256" key="5">
    <source>
        <dbReference type="ARBA" id="ARBA00022692"/>
    </source>
</evidence>
<comment type="subcellular location">
    <subcellularLocation>
        <location evidence="1">Cell membrane</location>
        <topology evidence="1">Multi-pass membrane protein</topology>
    </subcellularLocation>
</comment>
<dbReference type="KEGG" id="wma:WM2015_2025"/>
<keyword evidence="5" id="KW-0812">Transmembrane</keyword>
<keyword evidence="3" id="KW-0813">Transport</keyword>